<sequence>MEQKALENLINTYGKTIHMWQIDRGDSVPLGPPQLMMAFTGEGQVNPVLLEELEQKYKISYEEKKKEREELRKLGNSPDPAADTWQSGVSYQLKAEKVECKKK</sequence>
<evidence type="ECO:0000313" key="2">
    <source>
        <dbReference type="EMBL" id="KAK9695668.1"/>
    </source>
</evidence>
<name>A0ABR2VSJ6_9FUNG</name>
<gene>
    <name evidence="2" type="ORF">K7432_012841</name>
</gene>
<accession>A0ABR2VSJ6</accession>
<proteinExistence type="inferred from homology"/>
<comment type="caution">
    <text evidence="2">The sequence shown here is derived from an EMBL/GenBank/DDBJ whole genome shotgun (WGS) entry which is preliminary data.</text>
</comment>
<organism evidence="2 3">
    <name type="scientific">Basidiobolus ranarum</name>
    <dbReference type="NCBI Taxonomy" id="34480"/>
    <lineage>
        <taxon>Eukaryota</taxon>
        <taxon>Fungi</taxon>
        <taxon>Fungi incertae sedis</taxon>
        <taxon>Zoopagomycota</taxon>
        <taxon>Entomophthoromycotina</taxon>
        <taxon>Basidiobolomycetes</taxon>
        <taxon>Basidiobolales</taxon>
        <taxon>Basidiobolaceae</taxon>
        <taxon>Basidiobolus</taxon>
    </lineage>
</organism>
<dbReference type="PANTHER" id="PTHR31360">
    <property type="match status" value="1"/>
</dbReference>
<protein>
    <submittedName>
        <fullName evidence="2">Uncharacterized protein</fullName>
    </submittedName>
</protein>
<dbReference type="Proteomes" id="UP001479436">
    <property type="component" value="Unassembled WGS sequence"/>
</dbReference>
<keyword evidence="3" id="KW-1185">Reference proteome</keyword>
<dbReference type="PANTHER" id="PTHR31360:SF0">
    <property type="entry name" value="OIL BODY-ASSOCIATED PROTEIN 1B"/>
    <property type="match status" value="1"/>
</dbReference>
<evidence type="ECO:0000313" key="3">
    <source>
        <dbReference type="Proteomes" id="UP001479436"/>
    </source>
</evidence>
<dbReference type="EMBL" id="JASJQH010008049">
    <property type="protein sequence ID" value="KAK9695668.1"/>
    <property type="molecule type" value="Genomic_DNA"/>
</dbReference>
<evidence type="ECO:0000256" key="1">
    <source>
        <dbReference type="ARBA" id="ARBA00009740"/>
    </source>
</evidence>
<dbReference type="Pfam" id="PF06884">
    <property type="entry name" value="DUF1264"/>
    <property type="match status" value="1"/>
</dbReference>
<dbReference type="InterPro" id="IPR010686">
    <property type="entry name" value="OBAP-like"/>
</dbReference>
<comment type="similarity">
    <text evidence="1">Belongs to the OBAP family.</text>
</comment>
<reference evidence="2 3" key="1">
    <citation type="submission" date="2023-04" db="EMBL/GenBank/DDBJ databases">
        <title>Genome of Basidiobolus ranarum AG-B5.</title>
        <authorList>
            <person name="Stajich J.E."/>
            <person name="Carter-House D."/>
            <person name="Gryganskyi A."/>
        </authorList>
    </citation>
    <scope>NUCLEOTIDE SEQUENCE [LARGE SCALE GENOMIC DNA]</scope>
    <source>
        <strain evidence="2 3">AG-B5</strain>
    </source>
</reference>